<dbReference type="RefSeq" id="WP_240459157.1">
    <property type="nucleotide sequence ID" value="NZ_JAUFQS010000047.1"/>
</dbReference>
<protein>
    <recommendedName>
        <fullName evidence="4">WD40-like Beta Propeller Repeat</fullName>
    </recommendedName>
</protein>
<evidence type="ECO:0000256" key="1">
    <source>
        <dbReference type="SAM" id="SignalP"/>
    </source>
</evidence>
<dbReference type="SUPFAM" id="SSF63825">
    <property type="entry name" value="YWTD domain"/>
    <property type="match status" value="1"/>
</dbReference>
<reference evidence="3" key="1">
    <citation type="journal article" date="2019" name="Int. J. Syst. Evol. Microbiol.">
        <title>The Global Catalogue of Microorganisms (GCM) 10K type strain sequencing project: providing services to taxonomists for standard genome sequencing and annotation.</title>
        <authorList>
            <consortium name="The Broad Institute Genomics Platform"/>
            <consortium name="The Broad Institute Genome Sequencing Center for Infectious Disease"/>
            <person name="Wu L."/>
            <person name="Ma J."/>
        </authorList>
    </citation>
    <scope>NUCLEOTIDE SEQUENCE [LARGE SCALE GENOMIC DNA]</scope>
    <source>
        <strain evidence="3">CECT 7706</strain>
    </source>
</reference>
<keyword evidence="3" id="KW-1185">Reference proteome</keyword>
<dbReference type="PROSITE" id="PS51318">
    <property type="entry name" value="TAT"/>
    <property type="match status" value="1"/>
</dbReference>
<proteinExistence type="predicted"/>
<dbReference type="InterPro" id="IPR006311">
    <property type="entry name" value="TAT_signal"/>
</dbReference>
<organism evidence="2 3">
    <name type="scientific">Cyclobacterium jeungdonense</name>
    <dbReference type="NCBI Taxonomy" id="708087"/>
    <lineage>
        <taxon>Bacteria</taxon>
        <taxon>Pseudomonadati</taxon>
        <taxon>Bacteroidota</taxon>
        <taxon>Cytophagia</taxon>
        <taxon>Cytophagales</taxon>
        <taxon>Cyclobacteriaceae</taxon>
        <taxon>Cyclobacterium</taxon>
    </lineage>
</organism>
<gene>
    <name evidence="2" type="ORF">QWZ15_21420</name>
</gene>
<accession>A0ABT8CC75</accession>
<dbReference type="InterPro" id="IPR015943">
    <property type="entry name" value="WD40/YVTN_repeat-like_dom_sf"/>
</dbReference>
<evidence type="ECO:0008006" key="4">
    <source>
        <dbReference type="Google" id="ProtNLM"/>
    </source>
</evidence>
<dbReference type="EMBL" id="JAUFQS010000047">
    <property type="protein sequence ID" value="MDN3690394.1"/>
    <property type="molecule type" value="Genomic_DNA"/>
</dbReference>
<keyword evidence="1" id="KW-0732">Signal</keyword>
<feature type="signal peptide" evidence="1">
    <location>
        <begin position="1"/>
        <end position="26"/>
    </location>
</feature>
<feature type="chain" id="PRO_5047256809" description="WD40-like Beta Propeller Repeat" evidence="1">
    <location>
        <begin position="27"/>
        <end position="422"/>
    </location>
</feature>
<dbReference type="Proteomes" id="UP001236663">
    <property type="component" value="Unassembled WGS sequence"/>
</dbReference>
<evidence type="ECO:0000313" key="2">
    <source>
        <dbReference type="EMBL" id="MDN3690394.1"/>
    </source>
</evidence>
<comment type="caution">
    <text evidence="2">The sequence shown here is derived from an EMBL/GenBank/DDBJ whole genome shotgun (WGS) entry which is preliminary data.</text>
</comment>
<dbReference type="Gene3D" id="2.130.10.10">
    <property type="entry name" value="YVTN repeat-like/Quinoprotein amine dehydrogenase"/>
    <property type="match status" value="1"/>
</dbReference>
<name>A0ABT8CC75_9BACT</name>
<sequence length="422" mass="48511">MMMNRRTFMRSSVACSALLATGPAWIGKTAYKTPVRITKGPSGHWFGYYDKWQVDPSGRFALGCRVGFEERSPLGSDKLEIGLIDLEEGNRWKKIGETNAWGWQQSCMLQWIPGSSQEVIWNDRQGDTYVSRTYHIQTEQTRTLPEPIYTLAPNGSFAIGTAFNRIQNLRPGYGYAGISDPYQHIKAPDEIGLYTMDLKTGSTTSLLSLADLAAIPHLGEDVSDNWHWFNHLLVSPDSKRLLFLHRWRPEILENQIMARTGFVTRMITVDTAGKDLYVADPSGNSSHFVWRDPNHILVWTRPVGKQNGFWLIKDKTKEMELIGEEAMDRNGHNTYVPQTNEEWVLNDTYPDKERKITLYLYHIPSNRKVILGKFHSPERFVGEWRCDLHPRCDQQGRRVFFDSTHEGSRQMYYLDISDIVGS</sequence>
<evidence type="ECO:0000313" key="3">
    <source>
        <dbReference type="Proteomes" id="UP001236663"/>
    </source>
</evidence>